<reference evidence="1 2" key="2">
    <citation type="submission" date="2018-11" db="EMBL/GenBank/DDBJ databases">
        <authorList>
            <consortium name="Pathogen Informatics"/>
        </authorList>
    </citation>
    <scope>NUCLEOTIDE SEQUENCE [LARGE SCALE GENOMIC DNA]</scope>
</reference>
<proteinExistence type="predicted"/>
<dbReference type="GO" id="GO:0004046">
    <property type="term" value="F:aminoacylase activity"/>
    <property type="evidence" value="ECO:0007669"/>
    <property type="project" value="TreeGrafter"/>
</dbReference>
<dbReference type="EMBL" id="UYWY01025141">
    <property type="protein sequence ID" value="VDM49435.1"/>
    <property type="molecule type" value="Genomic_DNA"/>
</dbReference>
<dbReference type="Proteomes" id="UP000050794">
    <property type="component" value="Unassembled WGS sequence"/>
</dbReference>
<sequence length="67" mass="7724">MEPRIQTFGDCSIAKGYKSLGFSPINKTPRLAHDHNEYLEERTFLRGIEIYEKVILKLGDLPEDKSN</sequence>
<name>A0A183VBJ4_TOXCA</name>
<evidence type="ECO:0000313" key="2">
    <source>
        <dbReference type="Proteomes" id="UP000050794"/>
    </source>
</evidence>
<reference evidence="3" key="1">
    <citation type="submission" date="2016-06" db="UniProtKB">
        <authorList>
            <consortium name="WormBaseParasite"/>
        </authorList>
    </citation>
    <scope>IDENTIFICATION</scope>
</reference>
<dbReference type="SUPFAM" id="SSF53187">
    <property type="entry name" value="Zn-dependent exopeptidases"/>
    <property type="match status" value="1"/>
</dbReference>
<protein>
    <submittedName>
        <fullName evidence="3">M20_dimer domain-containing protein</fullName>
    </submittedName>
</protein>
<dbReference type="InterPro" id="IPR052083">
    <property type="entry name" value="Aminoacylase-1_M20A"/>
</dbReference>
<evidence type="ECO:0000313" key="1">
    <source>
        <dbReference type="EMBL" id="VDM49435.1"/>
    </source>
</evidence>
<dbReference type="Gene3D" id="1.10.150.900">
    <property type="match status" value="1"/>
</dbReference>
<dbReference type="PANTHER" id="PTHR45892">
    <property type="entry name" value="AMINOACYLASE-1"/>
    <property type="match status" value="1"/>
</dbReference>
<dbReference type="WBParaSite" id="TCNE_0001811801-mRNA-1">
    <property type="protein sequence ID" value="TCNE_0001811801-mRNA-1"/>
    <property type="gene ID" value="TCNE_0001811801"/>
</dbReference>
<keyword evidence="2" id="KW-1185">Reference proteome</keyword>
<accession>A0A183VBJ4</accession>
<organism evidence="2 3">
    <name type="scientific">Toxocara canis</name>
    <name type="common">Canine roundworm</name>
    <dbReference type="NCBI Taxonomy" id="6265"/>
    <lineage>
        <taxon>Eukaryota</taxon>
        <taxon>Metazoa</taxon>
        <taxon>Ecdysozoa</taxon>
        <taxon>Nematoda</taxon>
        <taxon>Chromadorea</taxon>
        <taxon>Rhabditida</taxon>
        <taxon>Spirurina</taxon>
        <taxon>Ascaridomorpha</taxon>
        <taxon>Ascaridoidea</taxon>
        <taxon>Toxocaridae</taxon>
        <taxon>Toxocara</taxon>
    </lineage>
</organism>
<evidence type="ECO:0000313" key="3">
    <source>
        <dbReference type="WBParaSite" id="TCNE_0001811801-mRNA-1"/>
    </source>
</evidence>
<gene>
    <name evidence="1" type="ORF">TCNE_LOCUS18114</name>
</gene>
<dbReference type="AlphaFoldDB" id="A0A183VBJ4"/>
<dbReference type="PANTHER" id="PTHR45892:SF1">
    <property type="entry name" value="AMINOACYLASE-1"/>
    <property type="match status" value="1"/>
</dbReference>